<dbReference type="RefSeq" id="WP_102391922.1">
    <property type="nucleotide sequence ID" value="NZ_MDAL01000049.1"/>
</dbReference>
<dbReference type="PANTHER" id="PTHR38108:SF1">
    <property type="entry name" value="UPF0319 PROTEIN YCCT"/>
    <property type="match status" value="1"/>
</dbReference>
<comment type="similarity">
    <text evidence="1 3">Belongs to the UPF0319 family.</text>
</comment>
<proteinExistence type="inferred from homology"/>
<name>A0A2N7L5G5_9GAMM</name>
<evidence type="ECO:0000313" key="4">
    <source>
        <dbReference type="EMBL" id="PMN88887.1"/>
    </source>
</evidence>
<keyword evidence="2 3" id="KW-0732">Signal</keyword>
<gene>
    <name evidence="4" type="ORF">BCT23_05130</name>
</gene>
<feature type="chain" id="PRO_5015013576" description="UPF0319 protein BCT23_05130" evidence="3">
    <location>
        <begin position="20"/>
        <end position="211"/>
    </location>
</feature>
<dbReference type="Proteomes" id="UP000235387">
    <property type="component" value="Unassembled WGS sequence"/>
</dbReference>
<evidence type="ECO:0000256" key="2">
    <source>
        <dbReference type="ARBA" id="ARBA00022729"/>
    </source>
</evidence>
<organism evidence="4 5">
    <name type="scientific">Enterovibrio norvegicus</name>
    <dbReference type="NCBI Taxonomy" id="188144"/>
    <lineage>
        <taxon>Bacteria</taxon>
        <taxon>Pseudomonadati</taxon>
        <taxon>Pseudomonadota</taxon>
        <taxon>Gammaproteobacteria</taxon>
        <taxon>Vibrionales</taxon>
        <taxon>Vibrionaceae</taxon>
        <taxon>Enterovibrio</taxon>
    </lineage>
</organism>
<protein>
    <recommendedName>
        <fullName evidence="3">UPF0319 protein BCT23_05130</fullName>
    </recommendedName>
</protein>
<accession>A0A2N7L5G5</accession>
<dbReference type="PANTHER" id="PTHR38108">
    <property type="entry name" value="UPF0319 PROTEIN YCCT"/>
    <property type="match status" value="1"/>
</dbReference>
<sequence length="211" mass="23789" precursor="true">MRNFFVSILVLLFSFQAYAAELGVGSDLKVMVLNGKEVEANSGDLLELAAGDNQIVVRYKSILDNGSKTKFFESKPYVFQFSSVDENLTISIERFRKYQKAENAFKRGEVMWSIKQQSGTALPFRIDILPGNPGFLPYGDLPKAVAAYNKKEGIFFDGQDIKTLEEEVIVAVSDTGDVEISGDALAQLKVWYTKATIEERKTFRKWMIDQE</sequence>
<comment type="caution">
    <text evidence="4">The sequence shown here is derived from an EMBL/GenBank/DDBJ whole genome shotgun (WGS) entry which is preliminary data.</text>
</comment>
<dbReference type="AlphaFoldDB" id="A0A2N7L5G5"/>
<evidence type="ECO:0000256" key="3">
    <source>
        <dbReference type="HAMAP-Rule" id="MF_00789"/>
    </source>
</evidence>
<evidence type="ECO:0000313" key="5">
    <source>
        <dbReference type="Proteomes" id="UP000235387"/>
    </source>
</evidence>
<dbReference type="EMBL" id="MDAL01000049">
    <property type="protein sequence ID" value="PMN88887.1"/>
    <property type="molecule type" value="Genomic_DNA"/>
</dbReference>
<evidence type="ECO:0000256" key="1">
    <source>
        <dbReference type="ARBA" id="ARBA00008490"/>
    </source>
</evidence>
<reference evidence="5" key="1">
    <citation type="submission" date="2016-07" db="EMBL/GenBank/DDBJ databases">
        <title>Nontailed viruses are major unrecognized killers of bacteria in the ocean.</title>
        <authorList>
            <person name="Kauffman K."/>
            <person name="Hussain F."/>
            <person name="Yang J."/>
            <person name="Arevalo P."/>
            <person name="Brown J."/>
            <person name="Cutler M."/>
            <person name="Kelly L."/>
            <person name="Polz M.F."/>
        </authorList>
    </citation>
    <scope>NUCLEOTIDE SEQUENCE [LARGE SCALE GENOMIC DNA]</scope>
    <source>
        <strain evidence="5">10N.261.45.A10</strain>
    </source>
</reference>
<dbReference type="InterPro" id="IPR018635">
    <property type="entry name" value="UPF0319"/>
</dbReference>
<feature type="signal peptide" evidence="3">
    <location>
        <begin position="1"/>
        <end position="19"/>
    </location>
</feature>
<dbReference type="Pfam" id="PF09829">
    <property type="entry name" value="DUF2057"/>
    <property type="match status" value="1"/>
</dbReference>
<dbReference type="HAMAP" id="MF_00789">
    <property type="entry name" value="UPF0319"/>
    <property type="match status" value="1"/>
</dbReference>